<dbReference type="InterPro" id="IPR025218">
    <property type="entry name" value="DUF4426"/>
</dbReference>
<proteinExistence type="predicted"/>
<dbReference type="Pfam" id="PF14467">
    <property type="entry name" value="DUF4426"/>
    <property type="match status" value="1"/>
</dbReference>
<dbReference type="Gene3D" id="2.60.40.3340">
    <property type="entry name" value="Domain of unknown function DUF4426"/>
    <property type="match status" value="1"/>
</dbReference>
<dbReference type="eggNOG" id="ENOG503303T">
    <property type="taxonomic scope" value="Bacteria"/>
</dbReference>
<evidence type="ECO:0000313" key="4">
    <source>
        <dbReference type="Proteomes" id="UP000004931"/>
    </source>
</evidence>
<organism evidence="3 4">
    <name type="scientific">marine gamma proteobacterium HTCC2143</name>
    <dbReference type="NCBI Taxonomy" id="247633"/>
    <lineage>
        <taxon>Bacteria</taxon>
        <taxon>Pseudomonadati</taxon>
        <taxon>Pseudomonadota</taxon>
        <taxon>Gammaproteobacteria</taxon>
        <taxon>Cellvibrionales</taxon>
        <taxon>Spongiibacteraceae</taxon>
        <taxon>BD1-7 clade</taxon>
    </lineage>
</organism>
<dbReference type="AlphaFoldDB" id="A0Y9N7"/>
<dbReference type="OrthoDB" id="8563353at2"/>
<feature type="chain" id="PRO_5002631009" description="DUF4426 domain-containing protein" evidence="1">
    <location>
        <begin position="21"/>
        <end position="145"/>
    </location>
</feature>
<evidence type="ECO:0000256" key="1">
    <source>
        <dbReference type="SAM" id="SignalP"/>
    </source>
</evidence>
<accession>A0Y9N7</accession>
<dbReference type="EMBL" id="AAVT01000001">
    <property type="protein sequence ID" value="EAW32841.1"/>
    <property type="molecule type" value="Genomic_DNA"/>
</dbReference>
<sequence>MTKLVIVLFSFIFFAADSMAENTKVFGDYDVHYNVLNSTFISPEVAKAYGIVRGKNRALINIAVRRRLDKGVTTAKKAIVNGNSSDLIHTAALKFDEIVEQEAIYYIAELRFNNKELRTFTINIQPDPNIAPYTLKFSKTLYVDQ</sequence>
<evidence type="ECO:0000259" key="2">
    <source>
        <dbReference type="Pfam" id="PF14467"/>
    </source>
</evidence>
<comment type="caution">
    <text evidence="3">The sequence shown here is derived from an EMBL/GenBank/DDBJ whole genome shotgun (WGS) entry which is preliminary data.</text>
</comment>
<keyword evidence="4" id="KW-1185">Reference proteome</keyword>
<feature type="domain" description="DUF4426" evidence="2">
    <location>
        <begin position="24"/>
        <end position="144"/>
    </location>
</feature>
<reference evidence="3 4" key="1">
    <citation type="journal article" date="2010" name="J. Bacteriol.">
        <title>Genome sequence of the oligotrophic marine Gammaproteobacterium HTCC2143, isolated from the Oregon Coast.</title>
        <authorList>
            <person name="Oh H.M."/>
            <person name="Kang I."/>
            <person name="Ferriera S."/>
            <person name="Giovannoni S.J."/>
            <person name="Cho J.C."/>
        </authorList>
    </citation>
    <scope>NUCLEOTIDE SEQUENCE [LARGE SCALE GENOMIC DNA]</scope>
    <source>
        <strain evidence="3 4">HTCC2143</strain>
    </source>
</reference>
<dbReference type="STRING" id="247633.GP2143_16336"/>
<name>A0Y9N7_9GAMM</name>
<keyword evidence="1" id="KW-0732">Signal</keyword>
<gene>
    <name evidence="3" type="ORF">GP2143_16336</name>
</gene>
<dbReference type="Proteomes" id="UP000004931">
    <property type="component" value="Unassembled WGS sequence"/>
</dbReference>
<feature type="signal peptide" evidence="1">
    <location>
        <begin position="1"/>
        <end position="20"/>
    </location>
</feature>
<protein>
    <recommendedName>
        <fullName evidence="2">DUF4426 domain-containing protein</fullName>
    </recommendedName>
</protein>
<evidence type="ECO:0000313" key="3">
    <source>
        <dbReference type="EMBL" id="EAW32841.1"/>
    </source>
</evidence>